<proteinExistence type="predicted"/>
<gene>
    <name evidence="2" type="ORF">GXP67_18355</name>
</gene>
<dbReference type="KEGG" id="rhoz:GXP67_18355"/>
<evidence type="ECO:0000313" key="3">
    <source>
        <dbReference type="Proteomes" id="UP000480178"/>
    </source>
</evidence>
<organism evidence="2 3">
    <name type="scientific">Rhodocytophaga rosea</name>
    <dbReference type="NCBI Taxonomy" id="2704465"/>
    <lineage>
        <taxon>Bacteria</taxon>
        <taxon>Pseudomonadati</taxon>
        <taxon>Bacteroidota</taxon>
        <taxon>Cytophagia</taxon>
        <taxon>Cytophagales</taxon>
        <taxon>Rhodocytophagaceae</taxon>
        <taxon>Rhodocytophaga</taxon>
    </lineage>
</organism>
<dbReference type="EMBL" id="CP048222">
    <property type="protein sequence ID" value="QHT68464.1"/>
    <property type="molecule type" value="Genomic_DNA"/>
</dbReference>
<dbReference type="AlphaFoldDB" id="A0A6C0GKX7"/>
<dbReference type="RefSeq" id="WP_162444475.1">
    <property type="nucleotide sequence ID" value="NZ_CP048222.1"/>
</dbReference>
<name>A0A6C0GKX7_9BACT</name>
<accession>A0A6C0GKX7</accession>
<feature type="signal peptide" evidence="1">
    <location>
        <begin position="1"/>
        <end position="18"/>
    </location>
</feature>
<evidence type="ECO:0000313" key="2">
    <source>
        <dbReference type="EMBL" id="QHT68464.1"/>
    </source>
</evidence>
<reference evidence="2 3" key="1">
    <citation type="submission" date="2020-01" db="EMBL/GenBank/DDBJ databases">
        <authorList>
            <person name="Kim M.K."/>
        </authorList>
    </citation>
    <scope>NUCLEOTIDE SEQUENCE [LARGE SCALE GENOMIC DNA]</scope>
    <source>
        <strain evidence="2 3">172606-1</strain>
    </source>
</reference>
<keyword evidence="3" id="KW-1185">Reference proteome</keyword>
<sequence>MKLLIFVLLTLSCLKANGQDFNKNIDKDSLLHVLVKNLPKKKKNELLKHYKKGNEQAKEYILFMLSMPRSSKKEQIENLEKNKLEIFRLKDEYVKLIPDSLIACLEFNPKNVLVSTNKSVDLKIYKKLSEGKNESIFQEWNLEYDSDALNNGIKILGWNNDTLLFIKQLLDKANFVSIENGNITTIGFARSGMGKYFYKIFKTDLGEEQKLEYNDSCSYIFYKDNIVLEYGGGAIGPQCFPD</sequence>
<protein>
    <submittedName>
        <fullName evidence="2">Uncharacterized protein</fullName>
    </submittedName>
</protein>
<dbReference type="Proteomes" id="UP000480178">
    <property type="component" value="Chromosome"/>
</dbReference>
<feature type="chain" id="PRO_5025648612" evidence="1">
    <location>
        <begin position="19"/>
        <end position="242"/>
    </location>
</feature>
<keyword evidence="1" id="KW-0732">Signal</keyword>
<evidence type="ECO:0000256" key="1">
    <source>
        <dbReference type="SAM" id="SignalP"/>
    </source>
</evidence>